<name>B6K6F8_SCHJY</name>
<sequence>MSEDVAIDINEELLNLSSTLAENPAHLSIIFDKLAFDQNALSLIDGILNEHSKLVYRNLVSHSPLHTLALLKSMIEWNNGFACARVYQAFEWHNKVFTKMLQAATQQGNIRQKKSRIAVSKKRSAFIQVLISLLRYLTAEAKMELMKTHSLVTPLLKGVTNDEAVIVKQLLQCFLTHIVDDSSVSRSAKVSFFNEWVLGTMLPLYSRMETLGEKTLREYVHEFYERLCTIPNQGICFESVGWHSPAKTETSNSSVYNRVLLAFLPQLHVLTDPLQQDLCLKVLSVCPDITYAYLQRMNFPGDSVLTFQFISYMGFLQSILALPIPSPFLSPSSRKPANMNVIVENIAPNGFPKPSVLRCLNGGNELSSFLTCNILIAILKRFKNVLFIAKKEIESHTELLKLKSTLSDAVLRRLPDAQSLFQTFFSAKTLLLKEALSELLCMYFDLLPEGIMKLKVDGTMVLDTSVSGDMLTNKFVYNNTQNGIKLLSKLPQVRWWEANDSIFSYLCSLYLGTDSLQMRQTISATISVIFSDYPLFSEALYVDNTLLILDSLERLPIDARSDSISFLNDCIQRCTSKIYRQLDTCVAVFNTVRKTSDPTSIPKLSPLTCVIIEQLGYKLANQNWTKEAKEYVLNWTFNFLQDVVIVGESCECILHLLSSLETNLAQGENKFLNRLQSLGRQLTALSEKRLFDTQMPESNSLSGQLLQLDENELCSFLSSNAVDEAYLNELHYLILEMRVSVSIKQKSPVSSVLIELLLRVFRVLLKRPSTKSQNAIKSLGLTSVYLSDYVLVSDEVSFYYSKILKELVLVPETYYVTDLAIKQVYTFLSCPFNDVSSSTLSLLCTMMNVCSEDVIIELHDTVEKHVLSEHFLEDCPITAGILSQYFLRLVSVQNVTYGASVIATLIKASLLLNTVLIDAVTALFPHFSEVDEVASMLVPLAAEFIREDMTDKQIGILIKLSGLSEQFRMALWNGIIQLPDDFRKTNLLKHHLLYSGLLEQPVRDQTIVEGINTWSLEVVRTLFEQLPTDKRIMSVLPSFLSNAKNSNFNGTEFYKIVRDCLCSETLTQSTLKVLILLQRKEPDLDAELLKSTYNELLQLFTRFFSENGYLSDTDIETVRGFLEYLNLNQAALINKTLVSTLNSFLEASLKHLAREEVANVFLTVVYMNEGVPFEASKFLAIILASEENPLLFDTSTKKHKALVAAIISKLVLTSHASSFSMMNQIMLLCQGRYTLHDSMLLSTLRWMEEQSRISVASCFNGWTATDEVEIIKICRKDKQAIFEPMVAKQTLDEFPSGFSVLHIDDLQGEKTVDALLLSEDYLWNERVYHPVYALSLLAYILQNSNQASTIQTLVSNNILGIAIMLLAVYDIQYRDLSLNLLRHVYITLEDMKMYEKPQLKLVLSSLLFNYQESGERMTTLMSAFYANSLGHYDATFAFAVRGCEQILFTAPAN</sequence>
<dbReference type="InterPro" id="IPR059018">
    <property type="entry name" value="HEAT_URB1"/>
</dbReference>
<dbReference type="GO" id="GO:0000463">
    <property type="term" value="P:maturation of LSU-rRNA from tricistronic rRNA transcript (SSU-rRNA, 5.8S rRNA, LSU-rRNA)"/>
    <property type="evidence" value="ECO:0000318"/>
    <property type="project" value="GO_Central"/>
</dbReference>
<dbReference type="GO" id="GO:0005730">
    <property type="term" value="C:nucleolus"/>
    <property type="evidence" value="ECO:0000318"/>
    <property type="project" value="GO_Central"/>
</dbReference>
<accession>B6K6F8</accession>
<dbReference type="EMBL" id="KE651167">
    <property type="protein sequence ID" value="EEB09112.2"/>
    <property type="molecule type" value="Genomic_DNA"/>
</dbReference>
<organism evidence="3 5">
    <name type="scientific">Schizosaccharomyces japonicus (strain yFS275 / FY16936)</name>
    <name type="common">Fission yeast</name>
    <dbReference type="NCBI Taxonomy" id="402676"/>
    <lineage>
        <taxon>Eukaryota</taxon>
        <taxon>Fungi</taxon>
        <taxon>Dikarya</taxon>
        <taxon>Ascomycota</taxon>
        <taxon>Taphrinomycotina</taxon>
        <taxon>Schizosaccharomycetes</taxon>
        <taxon>Schizosaccharomycetales</taxon>
        <taxon>Schizosaccharomycetaceae</taxon>
        <taxon>Schizosaccharomyces</taxon>
    </lineage>
</organism>
<dbReference type="JaponicusDB" id="SJAG_04289">
    <property type="gene designation" value="urb1"/>
</dbReference>
<dbReference type="Pfam" id="PF11707">
    <property type="entry name" value="Npa1"/>
    <property type="match status" value="1"/>
</dbReference>
<dbReference type="OMA" id="MTSYWFG"/>
<evidence type="ECO:0000259" key="1">
    <source>
        <dbReference type="Pfam" id="PF11707"/>
    </source>
</evidence>
<dbReference type="GO" id="GO:0000466">
    <property type="term" value="P:maturation of 5.8S rRNA from tricistronic rRNA transcript (SSU-rRNA, 5.8S rRNA, LSU-rRNA)"/>
    <property type="evidence" value="ECO:0000318"/>
    <property type="project" value="GO_Central"/>
</dbReference>
<dbReference type="Pfam" id="PF26140">
    <property type="entry name" value="HEAT_URB1"/>
    <property type="match status" value="1"/>
</dbReference>
<dbReference type="HOGENOM" id="CLU_245877_0_0_1"/>
<dbReference type="GeneID" id="7052550"/>
<dbReference type="InterPro" id="IPR021714">
    <property type="entry name" value="URB1_N"/>
</dbReference>
<evidence type="ECO:0000313" key="3">
    <source>
        <dbReference type="EMBL" id="EEB09112.2"/>
    </source>
</evidence>
<feature type="domain" description="URB1 central HEAT repeat" evidence="2">
    <location>
        <begin position="491"/>
        <end position="677"/>
    </location>
</feature>
<dbReference type="PANTHER" id="PTHR13500">
    <property type="entry name" value="NUCLEOLAR PRERIBOSOMAL-ASSOCIATED PROTEIN 1"/>
    <property type="match status" value="1"/>
</dbReference>
<dbReference type="RefSeq" id="XP_002175405.2">
    <property type="nucleotide sequence ID" value="XM_002175369.2"/>
</dbReference>
<dbReference type="VEuPathDB" id="FungiDB:SJAG_04289"/>
<dbReference type="OrthoDB" id="72892at2759"/>
<dbReference type="eggNOG" id="KOG1791">
    <property type="taxonomic scope" value="Eukaryota"/>
</dbReference>
<proteinExistence type="predicted"/>
<keyword evidence="5" id="KW-1185">Reference proteome</keyword>
<evidence type="ECO:0000313" key="5">
    <source>
        <dbReference type="Proteomes" id="UP000001744"/>
    </source>
</evidence>
<feature type="domain" description="URB1 N-terminal" evidence="1">
    <location>
        <begin position="25"/>
        <end position="312"/>
    </location>
</feature>
<evidence type="ECO:0000259" key="2">
    <source>
        <dbReference type="Pfam" id="PF26140"/>
    </source>
</evidence>
<protein>
    <submittedName>
        <fullName evidence="3">Ribosome biogenesis protein Urb1</fullName>
    </submittedName>
</protein>
<evidence type="ECO:0000313" key="4">
    <source>
        <dbReference type="JaponicusDB" id="SJAG_04289"/>
    </source>
</evidence>
<gene>
    <name evidence="4" type="primary">urb1</name>
    <name evidence="3" type="ORF">SJAG_04289</name>
</gene>
<dbReference type="PANTHER" id="PTHR13500:SF0">
    <property type="entry name" value="NUCLEOLAR PRE-RIBOSOMAL-ASSOCIATED PROTEIN 1"/>
    <property type="match status" value="1"/>
</dbReference>
<reference evidence="3 5" key="1">
    <citation type="journal article" date="2011" name="Science">
        <title>Comparative functional genomics of the fission yeasts.</title>
        <authorList>
            <person name="Rhind N."/>
            <person name="Chen Z."/>
            <person name="Yassour M."/>
            <person name="Thompson D.A."/>
            <person name="Haas B.J."/>
            <person name="Habib N."/>
            <person name="Wapinski I."/>
            <person name="Roy S."/>
            <person name="Lin M.F."/>
            <person name="Heiman D.I."/>
            <person name="Young S.K."/>
            <person name="Furuya K."/>
            <person name="Guo Y."/>
            <person name="Pidoux A."/>
            <person name="Chen H.M."/>
            <person name="Robbertse B."/>
            <person name="Goldberg J.M."/>
            <person name="Aoki K."/>
            <person name="Bayne E.H."/>
            <person name="Berlin A.M."/>
            <person name="Desjardins C.A."/>
            <person name="Dobbs E."/>
            <person name="Dukaj L."/>
            <person name="Fan L."/>
            <person name="FitzGerald M.G."/>
            <person name="French C."/>
            <person name="Gujja S."/>
            <person name="Hansen K."/>
            <person name="Keifenheim D."/>
            <person name="Levin J.Z."/>
            <person name="Mosher R.A."/>
            <person name="Mueller C.A."/>
            <person name="Pfiffner J."/>
            <person name="Priest M."/>
            <person name="Russ C."/>
            <person name="Smialowska A."/>
            <person name="Swoboda P."/>
            <person name="Sykes S.M."/>
            <person name="Vaughn M."/>
            <person name="Vengrova S."/>
            <person name="Yoder R."/>
            <person name="Zeng Q."/>
            <person name="Allshire R."/>
            <person name="Baulcombe D."/>
            <person name="Birren B.W."/>
            <person name="Brown W."/>
            <person name="Ekwall K."/>
            <person name="Kellis M."/>
            <person name="Leatherwood J."/>
            <person name="Levin H."/>
            <person name="Margalit H."/>
            <person name="Martienssen R."/>
            <person name="Nieduszynski C.A."/>
            <person name="Spatafora J.W."/>
            <person name="Friedman N."/>
            <person name="Dalgaard J.Z."/>
            <person name="Baumann P."/>
            <person name="Niki H."/>
            <person name="Regev A."/>
            <person name="Nusbaum C."/>
        </authorList>
    </citation>
    <scope>NUCLEOTIDE SEQUENCE [LARGE SCALE GENOMIC DNA]</scope>
    <source>
        <strain evidence="5">yFS275 / FY16936</strain>
    </source>
</reference>
<dbReference type="STRING" id="402676.B6K6F8"/>
<dbReference type="InterPro" id="IPR039844">
    <property type="entry name" value="URB1"/>
</dbReference>
<dbReference type="Proteomes" id="UP000001744">
    <property type="component" value="Unassembled WGS sequence"/>
</dbReference>